<evidence type="ECO:0000313" key="2">
    <source>
        <dbReference type="EMBL" id="VDN17576.1"/>
    </source>
</evidence>
<keyword evidence="3" id="KW-1185">Reference proteome</keyword>
<evidence type="ECO:0000313" key="3">
    <source>
        <dbReference type="Proteomes" id="UP000281553"/>
    </source>
</evidence>
<gene>
    <name evidence="2" type="ORF">DILT_LOCUS12963</name>
</gene>
<comment type="similarity">
    <text evidence="1">Belongs to the MYG1 family.</text>
</comment>
<dbReference type="GO" id="GO:0005634">
    <property type="term" value="C:nucleus"/>
    <property type="evidence" value="ECO:0007669"/>
    <property type="project" value="TreeGrafter"/>
</dbReference>
<proteinExistence type="inferred from homology"/>
<dbReference type="PANTHER" id="PTHR11215">
    <property type="entry name" value="METAL DEPENDENT HYDROLASE - RELATED"/>
    <property type="match status" value="1"/>
</dbReference>
<dbReference type="InterPro" id="IPR003226">
    <property type="entry name" value="MYG1_exonuclease"/>
</dbReference>
<dbReference type="Pfam" id="PF03690">
    <property type="entry name" value="MYG1_exonuc"/>
    <property type="match status" value="1"/>
</dbReference>
<dbReference type="GO" id="GO:0005737">
    <property type="term" value="C:cytoplasm"/>
    <property type="evidence" value="ECO:0007669"/>
    <property type="project" value="TreeGrafter"/>
</dbReference>
<sequence length="122" mass="13335">MIVLLTTPGCPCMDHILELEKEEEIITQAKGPHPFNGRPAFVVMPRNSGCNVTAIPISEAEPFSRRVLFPEAWAGKRDRELDQAVGISGCIFAHSGRFMVEHTTLNGAIEMAKLALKAAGYL</sequence>
<reference evidence="2 3" key="1">
    <citation type="submission" date="2018-11" db="EMBL/GenBank/DDBJ databases">
        <authorList>
            <consortium name="Pathogen Informatics"/>
        </authorList>
    </citation>
    <scope>NUCLEOTIDE SEQUENCE [LARGE SCALE GENOMIC DNA]</scope>
</reference>
<dbReference type="OrthoDB" id="10265310at2759"/>
<dbReference type="Proteomes" id="UP000281553">
    <property type="component" value="Unassembled WGS sequence"/>
</dbReference>
<evidence type="ECO:0000256" key="1">
    <source>
        <dbReference type="ARBA" id="ARBA00010105"/>
    </source>
</evidence>
<accession>A0A3P7PHE8</accession>
<organism evidence="2 3">
    <name type="scientific">Dibothriocephalus latus</name>
    <name type="common">Fish tapeworm</name>
    <name type="synonym">Diphyllobothrium latum</name>
    <dbReference type="NCBI Taxonomy" id="60516"/>
    <lineage>
        <taxon>Eukaryota</taxon>
        <taxon>Metazoa</taxon>
        <taxon>Spiralia</taxon>
        <taxon>Lophotrochozoa</taxon>
        <taxon>Platyhelminthes</taxon>
        <taxon>Cestoda</taxon>
        <taxon>Eucestoda</taxon>
        <taxon>Diphyllobothriidea</taxon>
        <taxon>Diphyllobothriidae</taxon>
        <taxon>Dibothriocephalus</taxon>
    </lineage>
</organism>
<protein>
    <submittedName>
        <fullName evidence="2">Uncharacterized protein</fullName>
    </submittedName>
</protein>
<name>A0A3P7PHE8_DIBLA</name>
<dbReference type="EMBL" id="UYRU01068316">
    <property type="protein sequence ID" value="VDN17576.1"/>
    <property type="molecule type" value="Genomic_DNA"/>
</dbReference>
<dbReference type="PANTHER" id="PTHR11215:SF1">
    <property type="entry name" value="MYG1 EXONUCLEASE"/>
    <property type="match status" value="1"/>
</dbReference>
<dbReference type="AlphaFoldDB" id="A0A3P7PHE8"/>